<dbReference type="SUPFAM" id="SSF58038">
    <property type="entry name" value="SNARE fusion complex"/>
    <property type="match status" value="2"/>
</dbReference>
<keyword evidence="2" id="KW-0813">Transport</keyword>
<gene>
    <name evidence="8" type="ORF">HID58_008363</name>
</gene>
<dbReference type="Gene3D" id="1.20.5.110">
    <property type="match status" value="2"/>
</dbReference>
<dbReference type="InterPro" id="IPR000727">
    <property type="entry name" value="T_SNARE_dom"/>
</dbReference>
<accession>A0ABQ8DPF4</accession>
<keyword evidence="3" id="KW-0653">Protein transport</keyword>
<reference evidence="8 9" key="1">
    <citation type="submission" date="2021-05" db="EMBL/GenBank/DDBJ databases">
        <title>Genome Assembly of Synthetic Allotetraploid Brassica napus Reveals Homoeologous Exchanges between Subgenomes.</title>
        <authorList>
            <person name="Davis J.T."/>
        </authorList>
    </citation>
    <scope>NUCLEOTIDE SEQUENCE [LARGE SCALE GENOMIC DNA]</scope>
    <source>
        <strain evidence="9">cv. Da-Ae</strain>
        <tissue evidence="8">Seedling</tissue>
    </source>
</reference>
<dbReference type="CDD" id="cd15861">
    <property type="entry name" value="SNARE_SNAP25N_23N_29N_SEC9N"/>
    <property type="match status" value="1"/>
</dbReference>
<dbReference type="SMART" id="SM00397">
    <property type="entry name" value="t_SNARE"/>
    <property type="match status" value="2"/>
</dbReference>
<feature type="region of interest" description="Disordered" evidence="6">
    <location>
        <begin position="1"/>
        <end position="25"/>
    </location>
</feature>
<evidence type="ECO:0000256" key="3">
    <source>
        <dbReference type="ARBA" id="ARBA00022927"/>
    </source>
</evidence>
<organism evidence="8 9">
    <name type="scientific">Brassica napus</name>
    <name type="common">Rape</name>
    <dbReference type="NCBI Taxonomy" id="3708"/>
    <lineage>
        <taxon>Eukaryota</taxon>
        <taxon>Viridiplantae</taxon>
        <taxon>Streptophyta</taxon>
        <taxon>Embryophyta</taxon>
        <taxon>Tracheophyta</taxon>
        <taxon>Spermatophyta</taxon>
        <taxon>Magnoliopsida</taxon>
        <taxon>eudicotyledons</taxon>
        <taxon>Gunneridae</taxon>
        <taxon>Pentapetalae</taxon>
        <taxon>rosids</taxon>
        <taxon>malvids</taxon>
        <taxon>Brassicales</taxon>
        <taxon>Brassicaceae</taxon>
        <taxon>Brassiceae</taxon>
        <taxon>Brassica</taxon>
    </lineage>
</organism>
<keyword evidence="5" id="KW-0175">Coiled coil</keyword>
<feature type="domain" description="T-SNARE coiled-coil homology" evidence="7">
    <location>
        <begin position="642"/>
        <end position="704"/>
    </location>
</feature>
<sequence length="707" mass="80599">MSSSSGSFSGRSSSSSACSSSRGDSEISFDAADELLQFGSRRMELRKEKDLLRKSKPHSIELVRRLELHSKSLSESRLEDTARLRTMEIELLNCYKEIGYLRDQLIFKSKEVSYLNEHVRNLESKLAESGDFEEEVKFLREELCLSKSEHLLLLQELGSKETELQCSSLSVEKLEETISSLTLESLCEIESMKLDITALEQALVDAMRIQEESIQEKDQLRGVIEEVQFQSREVQEKAKSFEKLNEELRERIATSEKSINEFFISTKERLESEDEQQPLNAECFFAELSHVFPLSSEVRECFDAIIKKLELSGNATLIDKMEGMRKQIQLQEDLVKRLKEELKQEKLEAKEEAEDLTQEMAELRYKMTCLVDEERKRRVCVEQASLQRIAELEAQIKRERQTKRSSTDMLPLSGTMFGLKQPKPAGSGPSGSNPFDSDDDTLKPSNRINPEPSLAAKNLSLNSFDDDDCDEKRFTTSSKPSLDLDAKSRYRNGFRDSGGVENQSVQELESYAVYKSQETTKTVQGCLKVAEEIRSDAARTLVMLNEQGEKITRTHHKTVDIDHDLSRGEKLLGSLAGIFSPTWKPKKTRSITGPVITKGESPKRRVNHLETREKLGLNHLPKPQSRTHEPLPESANAYQKLEMEKAKQDDGLADLSDLLSELKNMAVDMGTEIERQNNGLDHLQDDVDELNFRVKQSNQRARRLLRK</sequence>
<keyword evidence="9" id="KW-1185">Reference proteome</keyword>
<feature type="compositionally biased region" description="Low complexity" evidence="6">
    <location>
        <begin position="1"/>
        <end position="22"/>
    </location>
</feature>
<evidence type="ECO:0000313" key="8">
    <source>
        <dbReference type="EMBL" id="KAH0931246.1"/>
    </source>
</evidence>
<evidence type="ECO:0000256" key="2">
    <source>
        <dbReference type="ARBA" id="ARBA00022448"/>
    </source>
</evidence>
<evidence type="ECO:0000313" key="9">
    <source>
        <dbReference type="Proteomes" id="UP000824890"/>
    </source>
</evidence>
<dbReference type="PANTHER" id="PTHR36390">
    <property type="entry name" value="MYOSIN HEAVY CHAIN-LIKE PROTEIN"/>
    <property type="match status" value="1"/>
</dbReference>
<dbReference type="InterPro" id="IPR044766">
    <property type="entry name" value="NPSN/SNAP25-like_N_SNARE"/>
</dbReference>
<comment type="subcellular location">
    <subcellularLocation>
        <location evidence="1">Membrane</location>
    </subcellularLocation>
</comment>
<evidence type="ECO:0000256" key="6">
    <source>
        <dbReference type="SAM" id="MobiDB-lite"/>
    </source>
</evidence>
<protein>
    <recommendedName>
        <fullName evidence="7">t-SNARE coiled-coil homology domain-containing protein</fullName>
    </recommendedName>
</protein>
<evidence type="ECO:0000256" key="5">
    <source>
        <dbReference type="SAM" id="Coils"/>
    </source>
</evidence>
<feature type="coiled-coil region" evidence="5">
    <location>
        <begin position="227"/>
        <end position="258"/>
    </location>
</feature>
<dbReference type="PROSITE" id="PS50192">
    <property type="entry name" value="T_SNARE"/>
    <property type="match status" value="1"/>
</dbReference>
<dbReference type="EMBL" id="JAGKQM010000003">
    <property type="protein sequence ID" value="KAH0931246.1"/>
    <property type="molecule type" value="Genomic_DNA"/>
</dbReference>
<dbReference type="CDD" id="cd15841">
    <property type="entry name" value="SNARE_Qc"/>
    <property type="match status" value="1"/>
</dbReference>
<evidence type="ECO:0000256" key="4">
    <source>
        <dbReference type="ARBA" id="ARBA00023136"/>
    </source>
</evidence>
<name>A0ABQ8DPF4_BRANA</name>
<evidence type="ECO:0000256" key="1">
    <source>
        <dbReference type="ARBA" id="ARBA00004370"/>
    </source>
</evidence>
<feature type="coiled-coil region" evidence="5">
    <location>
        <begin position="673"/>
        <end position="707"/>
    </location>
</feature>
<feature type="region of interest" description="Disordered" evidence="6">
    <location>
        <begin position="398"/>
        <end position="462"/>
    </location>
</feature>
<evidence type="ECO:0000259" key="7">
    <source>
        <dbReference type="PROSITE" id="PS50192"/>
    </source>
</evidence>
<dbReference type="Proteomes" id="UP000824890">
    <property type="component" value="Unassembled WGS sequence"/>
</dbReference>
<comment type="caution">
    <text evidence="8">The sequence shown here is derived from an EMBL/GenBank/DDBJ whole genome shotgun (WGS) entry which is preliminary data.</text>
</comment>
<proteinExistence type="predicted"/>
<dbReference type="PANTHER" id="PTHR36390:SF1">
    <property type="entry name" value="MYOSIN HEAVY CHAIN-LIKE PROTEIN"/>
    <property type="match status" value="1"/>
</dbReference>
<keyword evidence="4" id="KW-0472">Membrane</keyword>